<organism evidence="2 3">
    <name type="scientific">Monosporascus cannonballus</name>
    <dbReference type="NCBI Taxonomy" id="155416"/>
    <lineage>
        <taxon>Eukaryota</taxon>
        <taxon>Fungi</taxon>
        <taxon>Dikarya</taxon>
        <taxon>Ascomycota</taxon>
        <taxon>Pezizomycotina</taxon>
        <taxon>Sordariomycetes</taxon>
        <taxon>Xylariomycetidae</taxon>
        <taxon>Xylariales</taxon>
        <taxon>Xylariales incertae sedis</taxon>
        <taxon>Monosporascus</taxon>
    </lineage>
</organism>
<evidence type="ECO:0000256" key="1">
    <source>
        <dbReference type="SAM" id="MobiDB-lite"/>
    </source>
</evidence>
<feature type="compositionally biased region" description="Polar residues" evidence="1">
    <location>
        <begin position="122"/>
        <end position="143"/>
    </location>
</feature>
<protein>
    <recommendedName>
        <fullName evidence="4">Folliculin-interacting protein N-terminal domain-containing protein</fullName>
    </recommendedName>
</protein>
<feature type="region of interest" description="Disordered" evidence="1">
    <location>
        <begin position="167"/>
        <end position="203"/>
    </location>
</feature>
<accession>A0ABY0GYB3</accession>
<comment type="caution">
    <text evidence="2">The sequence shown here is derived from an EMBL/GenBank/DDBJ whole genome shotgun (WGS) entry which is preliminary data.</text>
</comment>
<feature type="region of interest" description="Disordered" evidence="1">
    <location>
        <begin position="440"/>
        <end position="466"/>
    </location>
</feature>
<dbReference type="EMBL" id="QJNS01000308">
    <property type="protein sequence ID" value="RYO79934.1"/>
    <property type="molecule type" value="Genomic_DNA"/>
</dbReference>
<dbReference type="Proteomes" id="UP000294003">
    <property type="component" value="Unassembled WGS sequence"/>
</dbReference>
<sequence>MANPTEDLQAVMEYNLPELLAVDLEQSRPVFQSKQLTSGIPLPCLSDDGSRRRYSLQDMSLTLSIPPHHRHGHLFKANSLRAVNQGYLHDLTLNKKWDGLHNEESGSETASSESSGCMEPQSARTAGTNVTTPPRSVASEQQPSPRPCRNLMLSNLIRAGISWMDLNEDEPESTGRSRNSALTDLPTHAVERRDNMGNSRSESLGAGAYAIGASGVSRGDESSPEFFDTSETADLLGSGAAPDPPVDIPNRHSSLGYAGLDPEAQLNMSPRLPLPTSYRPEEDIRGIVLTHLPTSTTDDEVDLKEKVESPMVPSKRTAFGSEDNRKYTQTNEESASKAIVPLDNIETWLESMLDVFTQYSHTAVEGPASRLPLPSHVMDTLRISVSSFPETMLSCSSLSIETIRSHSRRLKTPRLTSDTNLSTQNYDQAKIPKWRRTCKKLTGSGVPSSRLSESPVAVGQDDSPEGAAPDWAVVKNVFPAGTDFLCDALYAHLLAYNYITSLCPRASLTSTSRRPQTPKSPAPEQRNPDGSMIPHKAASFFGLPSPTSPITALAPEHPPPVPPARSVLRQKKSFMRLGRGNGSDGDSGDNQRATTKVTWLDSDSGTAPTSTWARLPRSAGVDSRCGGDQALRDLQDLRIGLAKCVARLVATLRLASCGRVGDGPLPPDQQVRIDPLFMRALSELVRCNEERQLGVV</sequence>
<evidence type="ECO:0008006" key="4">
    <source>
        <dbReference type="Google" id="ProtNLM"/>
    </source>
</evidence>
<reference evidence="2 3" key="1">
    <citation type="submission" date="2018-06" db="EMBL/GenBank/DDBJ databases">
        <title>Complete Genomes of Monosporascus.</title>
        <authorList>
            <person name="Robinson A.J."/>
            <person name="Natvig D.O."/>
        </authorList>
    </citation>
    <scope>NUCLEOTIDE SEQUENCE [LARGE SCALE GENOMIC DNA]</scope>
    <source>
        <strain evidence="2 3">CBS 609.92</strain>
    </source>
</reference>
<name>A0ABY0GYB3_9PEZI</name>
<evidence type="ECO:0000313" key="2">
    <source>
        <dbReference type="EMBL" id="RYO79934.1"/>
    </source>
</evidence>
<feature type="compositionally biased region" description="Polar residues" evidence="1">
    <location>
        <begin position="509"/>
        <end position="519"/>
    </location>
</feature>
<proteinExistence type="predicted"/>
<feature type="region of interest" description="Disordered" evidence="1">
    <location>
        <begin position="509"/>
        <end position="565"/>
    </location>
</feature>
<keyword evidence="3" id="KW-1185">Reference proteome</keyword>
<feature type="region of interest" description="Disordered" evidence="1">
    <location>
        <begin position="99"/>
        <end position="149"/>
    </location>
</feature>
<feature type="region of interest" description="Disordered" evidence="1">
    <location>
        <begin position="234"/>
        <end position="278"/>
    </location>
</feature>
<evidence type="ECO:0000313" key="3">
    <source>
        <dbReference type="Proteomes" id="UP000294003"/>
    </source>
</evidence>
<gene>
    <name evidence="2" type="ORF">DL762_007907</name>
</gene>